<name>A0A081CGZ4_PSEA2</name>
<dbReference type="CDD" id="cd00009">
    <property type="entry name" value="AAA"/>
    <property type="match status" value="1"/>
</dbReference>
<dbReference type="InterPro" id="IPR003593">
    <property type="entry name" value="AAA+_ATPase"/>
</dbReference>
<dbReference type="InterPro" id="IPR047854">
    <property type="entry name" value="RFC_lid"/>
</dbReference>
<evidence type="ECO:0000256" key="5">
    <source>
        <dbReference type="ARBA" id="ARBA00023125"/>
    </source>
</evidence>
<keyword evidence="7" id="KW-0131">Cell cycle</keyword>
<dbReference type="GO" id="GO:0006260">
    <property type="term" value="P:DNA replication"/>
    <property type="evidence" value="ECO:0007669"/>
    <property type="project" value="UniProtKB-KW"/>
</dbReference>
<dbReference type="RefSeq" id="XP_014656102.1">
    <property type="nucleotide sequence ID" value="XM_014800616.1"/>
</dbReference>
<evidence type="ECO:0000256" key="4">
    <source>
        <dbReference type="ARBA" id="ARBA00022840"/>
    </source>
</evidence>
<evidence type="ECO:0000256" key="3">
    <source>
        <dbReference type="ARBA" id="ARBA00022741"/>
    </source>
</evidence>
<dbReference type="PANTHER" id="PTHR46765:SF1">
    <property type="entry name" value="P-LOOP CONTAINING NUCLEOSIDE TRIPHOSPHATE HYDROLASES SUPERFAMILY PROTEIN"/>
    <property type="match status" value="1"/>
</dbReference>
<dbReference type="Pfam" id="PF00004">
    <property type="entry name" value="AAA"/>
    <property type="match status" value="1"/>
</dbReference>
<dbReference type="PANTHER" id="PTHR46765">
    <property type="entry name" value="P-LOOP CONTAINING NUCLEOSIDE TRIPHOSPHATE HYDROLASES SUPERFAMILY PROTEIN"/>
    <property type="match status" value="1"/>
</dbReference>
<dbReference type="InterPro" id="IPR053016">
    <property type="entry name" value="CTF18-RFC_complex"/>
</dbReference>
<comment type="subcellular location">
    <subcellularLocation>
        <location evidence="1">Nucleus</location>
    </subcellularLocation>
</comment>
<dbReference type="HOGENOM" id="CLU_004894_3_2_1"/>
<dbReference type="GO" id="GO:0003677">
    <property type="term" value="F:DNA binding"/>
    <property type="evidence" value="ECO:0007669"/>
    <property type="project" value="UniProtKB-KW"/>
</dbReference>
<dbReference type="CDD" id="cd18140">
    <property type="entry name" value="HLD_clamp_RFC"/>
    <property type="match status" value="1"/>
</dbReference>
<keyword evidence="2" id="KW-0235">DNA replication</keyword>
<organism evidence="9 10">
    <name type="scientific">Pseudozyma antarctica</name>
    <name type="common">Yeast</name>
    <name type="synonym">Candida antarctica</name>
    <dbReference type="NCBI Taxonomy" id="84753"/>
    <lineage>
        <taxon>Eukaryota</taxon>
        <taxon>Fungi</taxon>
        <taxon>Dikarya</taxon>
        <taxon>Basidiomycota</taxon>
        <taxon>Ustilaginomycotina</taxon>
        <taxon>Ustilaginomycetes</taxon>
        <taxon>Ustilaginales</taxon>
        <taxon>Ustilaginaceae</taxon>
        <taxon>Moesziomyces</taxon>
    </lineage>
</organism>
<evidence type="ECO:0000313" key="9">
    <source>
        <dbReference type="EMBL" id="GAK65940.1"/>
    </source>
</evidence>
<comment type="similarity">
    <text evidence="8">Belongs to the activator 1 small subunits family. CTF18 subfamily.</text>
</comment>
<gene>
    <name evidence="9" type="ORF">PAN0_010d4162</name>
</gene>
<sequence>MASTALLEGNGLLDMDDGAAPSNLSQPRADELFPSTSSALLDRDLNIPSLPTSQSEAQKALNAWGSRAASSSNAATYARSPVLTGEMDFDGDLDLDMLLDEETAFTRERADLQPPASTTRVEHDDDELEAFLLAEDEHMASRPPQPSSAVPASFASSHRQDKLANEPTSTQGAYAASSRASSSVSDLLESNGLLGQSSQPSSQHSIVSAQKPQPAAAEVTVATVAPGSSRAIEALSNFEAESISSPPALASGSSEHAGPSRLAVRPPSNVIPKYIPAGFLPATTMDGTAVRFERRKRMKGWKPPAIMTDVDASQLLERPIHQLLEAVEALKALDVVEQKEAQDRQTRHAACSADADGVRTVGSQMWVDKHRPAKFTELLGDERIHREVLGWLKEWDECVFKRKNHRKERHRQYIQAKYGPPTGSFGDKSGDNVFKDPHGRPKERVMMISGPPGLGKTTLAHIVGAHAGYNVYELNASDARSAGAVEDVIKMALESGSLKDPRPTLVVIDEIDGATGGGGGASGESHGFIRALVRLIESGKGSDSKAGGLAARGKKQRKGSKPLLRPIICICNDLYAPSLRPLRPMAKLVRFHKPPTNLVVKRLREVCEAEALSVETRGLSMLAELTSGDIRSCLNALEFAKTKNMALTEAAVKNAAIGIKDTGGTVQKAWEMLFRRQNRKQAATSSMKGANVQATSAENAPWNSSRKATAPELTLDGKDKQKDFALVDTPQENVSRIIHEVTSCNEYEKLALGCFEHYPTLRAADGGWKRYRQVHDWLHFGQCISARAWSNGNFELLGFMPWSFVCWHLLFAHVGNALPEYPKVDYENHLKSSAFNEIVSQIATALPAGVRSQFNRHAVITELGPSLMRILTPDLRPINNQLARAEDKQVFSSLVAVMNSLNIKFVPDKISEEEAAVVGQSAGTLVYKLEPPLDVFTQFEGKRSKDVGPSRFAVRQLVAREMERQLLRKNAGVDGGEEDAGSTSKSATAVYRTKGANAGTGPDPAKAKEGKVAVDFFGRPIVAKAVKADDPLSAVPIPEGMGGKKRKAPTGTGAPAAASTTQGEATPASAAEASAAARGEEERKATDDAGDTNIKVFYRYHEGFSNAVRRPMKMSSLL</sequence>
<dbReference type="SMART" id="SM00382">
    <property type="entry name" value="AAA"/>
    <property type="match status" value="1"/>
</dbReference>
<evidence type="ECO:0000256" key="2">
    <source>
        <dbReference type="ARBA" id="ARBA00022705"/>
    </source>
</evidence>
<dbReference type="InterPro" id="IPR003959">
    <property type="entry name" value="ATPase_AAA_core"/>
</dbReference>
<dbReference type="AlphaFoldDB" id="A0A081CGZ4"/>
<evidence type="ECO:0000256" key="8">
    <source>
        <dbReference type="ARBA" id="ARBA00043975"/>
    </source>
</evidence>
<dbReference type="Proteomes" id="UP000053758">
    <property type="component" value="Unassembled WGS sequence"/>
</dbReference>
<dbReference type="GO" id="GO:0005524">
    <property type="term" value="F:ATP binding"/>
    <property type="evidence" value="ECO:0007669"/>
    <property type="project" value="UniProtKB-KW"/>
</dbReference>
<dbReference type="Gene3D" id="1.10.8.60">
    <property type="match status" value="1"/>
</dbReference>
<reference evidence="10" key="1">
    <citation type="journal article" date="2014" name="Genome Announc.">
        <title>Draft Genome Sequence of the Yeast Pseudozyma antarctica Type Strain JCM10317, a Producer of the Glycolipid Biosurfactants, Mannosylerythritol Lipids.</title>
        <authorList>
            <person name="Saika A."/>
            <person name="Koike H."/>
            <person name="Hori T."/>
            <person name="Fukuoka T."/>
            <person name="Sato S."/>
            <person name="Habe H."/>
            <person name="Kitamoto D."/>
            <person name="Morita T."/>
        </authorList>
    </citation>
    <scope>NUCLEOTIDE SEQUENCE [LARGE SCALE GENOMIC DNA]</scope>
    <source>
        <strain evidence="10">JCM 10317</strain>
    </source>
</reference>
<keyword evidence="6" id="KW-0539">Nucleus</keyword>
<dbReference type="GO" id="GO:0005634">
    <property type="term" value="C:nucleus"/>
    <property type="evidence" value="ECO:0007669"/>
    <property type="project" value="UniProtKB-SubCell"/>
</dbReference>
<keyword evidence="4" id="KW-0067">ATP-binding</keyword>
<evidence type="ECO:0000256" key="7">
    <source>
        <dbReference type="ARBA" id="ARBA00023306"/>
    </source>
</evidence>
<keyword evidence="5" id="KW-0238">DNA-binding</keyword>
<dbReference type="OrthoDB" id="2195431at2759"/>
<keyword evidence="10" id="KW-1185">Reference proteome</keyword>
<protein>
    <submittedName>
        <fullName evidence="9">Sister chromatid cohesion-related protein</fullName>
    </submittedName>
</protein>
<proteinExistence type="inferred from homology"/>
<evidence type="ECO:0000256" key="1">
    <source>
        <dbReference type="ARBA" id="ARBA00004123"/>
    </source>
</evidence>
<dbReference type="GO" id="GO:0016887">
    <property type="term" value="F:ATP hydrolysis activity"/>
    <property type="evidence" value="ECO:0007669"/>
    <property type="project" value="InterPro"/>
</dbReference>
<accession>A0A081CGZ4</accession>
<dbReference type="SUPFAM" id="SSF52540">
    <property type="entry name" value="P-loop containing nucleoside triphosphate hydrolases"/>
    <property type="match status" value="1"/>
</dbReference>
<dbReference type="Gene3D" id="3.40.50.300">
    <property type="entry name" value="P-loop containing nucleotide triphosphate hydrolases"/>
    <property type="match status" value="1"/>
</dbReference>
<keyword evidence="3" id="KW-0547">Nucleotide-binding</keyword>
<dbReference type="GeneID" id="26304986"/>
<evidence type="ECO:0000313" key="10">
    <source>
        <dbReference type="Proteomes" id="UP000053758"/>
    </source>
</evidence>
<dbReference type="InterPro" id="IPR027417">
    <property type="entry name" value="P-loop_NTPase"/>
</dbReference>
<dbReference type="EMBL" id="DF830077">
    <property type="protein sequence ID" value="GAK65940.1"/>
    <property type="molecule type" value="Genomic_DNA"/>
</dbReference>
<evidence type="ECO:0000256" key="6">
    <source>
        <dbReference type="ARBA" id="ARBA00023242"/>
    </source>
</evidence>